<dbReference type="GO" id="GO:0003677">
    <property type="term" value="F:DNA binding"/>
    <property type="evidence" value="ECO:0007669"/>
    <property type="project" value="UniProtKB-KW"/>
</dbReference>
<keyword evidence="3" id="KW-0804">Transcription</keyword>
<dbReference type="SMART" id="SM00418">
    <property type="entry name" value="HTH_ARSR"/>
    <property type="match status" value="1"/>
</dbReference>
<dbReference type="SUPFAM" id="SSF46785">
    <property type="entry name" value="Winged helix' DNA-binding domain"/>
    <property type="match status" value="1"/>
</dbReference>
<gene>
    <name evidence="5" type="primary">cel1</name>
    <name evidence="5" type="ordered locus">DGo_CA0700</name>
</gene>
<dbReference type="InterPro" id="IPR011991">
    <property type="entry name" value="ArsR-like_HTH"/>
</dbReference>
<evidence type="ECO:0000256" key="3">
    <source>
        <dbReference type="ARBA" id="ARBA00023163"/>
    </source>
</evidence>
<dbReference type="InterPro" id="IPR001845">
    <property type="entry name" value="HTH_ArsR_DNA-bd_dom"/>
</dbReference>
<keyword evidence="6" id="KW-1185">Reference proteome</keyword>
<keyword evidence="5" id="KW-0378">Hydrolase</keyword>
<dbReference type="GO" id="GO:0004177">
    <property type="term" value="F:aminopeptidase activity"/>
    <property type="evidence" value="ECO:0007669"/>
    <property type="project" value="UniProtKB-KW"/>
</dbReference>
<dbReference type="RefSeq" id="WP_014684110.1">
    <property type="nucleotide sequence ID" value="NC_017790.1"/>
</dbReference>
<dbReference type="HOGENOM" id="CLU_902760_0_0_0"/>
<evidence type="ECO:0000313" key="5">
    <source>
        <dbReference type="EMBL" id="AFD24627.1"/>
    </source>
</evidence>
<dbReference type="InterPro" id="IPR051081">
    <property type="entry name" value="HTH_MetalResp_TranReg"/>
</dbReference>
<keyword evidence="5" id="KW-0645">Protease</keyword>
<dbReference type="PANTHER" id="PTHR33154">
    <property type="entry name" value="TRANSCRIPTIONAL REGULATOR, ARSR FAMILY"/>
    <property type="match status" value="1"/>
</dbReference>
<dbReference type="Gene3D" id="1.10.10.10">
    <property type="entry name" value="Winged helix-like DNA-binding domain superfamily/Winged helix DNA-binding domain"/>
    <property type="match status" value="1"/>
</dbReference>
<accession>H8GXG7</accession>
<dbReference type="InterPro" id="IPR036388">
    <property type="entry name" value="WH-like_DNA-bd_sf"/>
</dbReference>
<name>H8GXG7_DEIGI</name>
<dbReference type="EMBL" id="CP002191">
    <property type="protein sequence ID" value="AFD24627.1"/>
    <property type="molecule type" value="Genomic_DNA"/>
</dbReference>
<keyword evidence="2" id="KW-0238">DNA-binding</keyword>
<dbReference type="GO" id="GO:0003700">
    <property type="term" value="F:DNA-binding transcription factor activity"/>
    <property type="evidence" value="ECO:0007669"/>
    <property type="project" value="InterPro"/>
</dbReference>
<dbReference type="Pfam" id="PF12840">
    <property type="entry name" value="HTH_20"/>
    <property type="match status" value="1"/>
</dbReference>
<dbReference type="Proteomes" id="UP000007575">
    <property type="component" value="Chromosome"/>
</dbReference>
<reference evidence="5 6" key="1">
    <citation type="journal article" date="2012" name="PLoS ONE">
        <title>Genome sequence and transcriptome analysis of the radioresistant bacterium Deinococcus gobiensis: insights into the extreme environmental adaptations.</title>
        <authorList>
            <person name="Yuan M."/>
            <person name="Chen M."/>
            <person name="Zhang W."/>
            <person name="Lu W."/>
            <person name="Wang J."/>
            <person name="Yang M."/>
            <person name="Zhao P."/>
            <person name="Tang R."/>
            <person name="Li X."/>
            <person name="Hao Y."/>
            <person name="Zhou Z."/>
            <person name="Zhan Y."/>
            <person name="Yu H."/>
            <person name="Teng C."/>
            <person name="Yan Y."/>
            <person name="Ping S."/>
            <person name="Wang Y."/>
            <person name="Lin M."/>
        </authorList>
    </citation>
    <scope>NUCLEOTIDE SEQUENCE [LARGE SCALE GENOMIC DNA]</scope>
    <source>
        <strain evidence="5 6">I-0</strain>
    </source>
</reference>
<dbReference type="PANTHER" id="PTHR33154:SF33">
    <property type="entry name" value="TRANSCRIPTIONAL REPRESSOR SDPR"/>
    <property type="match status" value="1"/>
</dbReference>
<evidence type="ECO:0000256" key="2">
    <source>
        <dbReference type="ARBA" id="ARBA00023125"/>
    </source>
</evidence>
<feature type="domain" description="HTH arsR-type" evidence="4">
    <location>
        <begin position="9"/>
        <end position="85"/>
    </location>
</feature>
<proteinExistence type="predicted"/>
<evidence type="ECO:0000313" key="6">
    <source>
        <dbReference type="Proteomes" id="UP000007575"/>
    </source>
</evidence>
<dbReference type="CDD" id="cd00090">
    <property type="entry name" value="HTH_ARSR"/>
    <property type="match status" value="1"/>
</dbReference>
<dbReference type="OrthoDB" id="9781958at2"/>
<organism evidence="5 6">
    <name type="scientific">Deinococcus gobiensis (strain DSM 21396 / JCM 16679 / CGMCC 1.7299 / I-0)</name>
    <dbReference type="NCBI Taxonomy" id="745776"/>
    <lineage>
        <taxon>Bacteria</taxon>
        <taxon>Thermotogati</taxon>
        <taxon>Deinococcota</taxon>
        <taxon>Deinococci</taxon>
        <taxon>Deinococcales</taxon>
        <taxon>Deinococcaceae</taxon>
        <taxon>Deinococcus</taxon>
    </lineage>
</organism>
<dbReference type="KEGG" id="dgo:DGo_CA0700"/>
<dbReference type="AlphaFoldDB" id="H8GXG7"/>
<dbReference type="InterPro" id="IPR036390">
    <property type="entry name" value="WH_DNA-bd_sf"/>
</dbReference>
<dbReference type="PATRIC" id="fig|745776.4.peg.717"/>
<evidence type="ECO:0000259" key="4">
    <source>
        <dbReference type="SMART" id="SM00418"/>
    </source>
</evidence>
<protein>
    <submittedName>
        <fullName evidence="5">Peptidase M29, aminopeptidase II</fullName>
    </submittedName>
</protein>
<keyword evidence="5" id="KW-0031">Aminopeptidase</keyword>
<dbReference type="eggNOG" id="COG4189">
    <property type="taxonomic scope" value="Bacteria"/>
</dbReference>
<keyword evidence="1" id="KW-0805">Transcription regulation</keyword>
<evidence type="ECO:0000256" key="1">
    <source>
        <dbReference type="ARBA" id="ARBA00023015"/>
    </source>
</evidence>
<dbReference type="STRING" id="745776.DGo_CA0700"/>
<sequence length="308" mass="34097">MVEGTHLVKVTHALSNDTRMLILSLLSSQVLNLTELTAALAMPASTVSFHIKRLEDAGLLHVEYVPGTRGAQKLISKRYDELLLTLPGAAVVQDSQDVVVSMPVGNYTLIRAAPSCGLAAEHKIIGMLDDPRSFYEPEHVFAQILWFRAGYVEYAFPNNVPYGAAPTRFELSLELCSEAPHFDEHWPSDITLWINDVEVGTWTSPGDFGGVRARLTPAWWAEDQTTHGLLKRWLVTPQGAWIDGEPLSDVTLERLNLTRDHHIRVRLGIKEGARHAGGLNLFGRAFGNYPQDIVLRLGYESPPADPSS</sequence>